<dbReference type="InterPro" id="IPR001753">
    <property type="entry name" value="Enoyl-CoA_hydra/iso"/>
</dbReference>
<gene>
    <name evidence="4" type="ORF">NT02SARS_0841</name>
</gene>
<evidence type="ECO:0000313" key="4">
    <source>
        <dbReference type="EMBL" id="EJP72970.1"/>
    </source>
</evidence>
<evidence type="ECO:0000256" key="3">
    <source>
        <dbReference type="ARBA" id="ARBA00023098"/>
    </source>
</evidence>
<dbReference type="InterPro" id="IPR052377">
    <property type="entry name" value="Mitochondrial_ECH-domain"/>
</dbReference>
<name>J4WZ47_9GAMM</name>
<dbReference type="Proteomes" id="UP000010116">
    <property type="component" value="Unassembled WGS sequence"/>
</dbReference>
<keyword evidence="3" id="KW-0443">Lipid metabolism</keyword>
<evidence type="ECO:0000313" key="5">
    <source>
        <dbReference type="Proteomes" id="UP000010116"/>
    </source>
</evidence>
<dbReference type="AlphaFoldDB" id="J4WZ47"/>
<keyword evidence="2" id="KW-0809">Transit peptide</keyword>
<dbReference type="Pfam" id="PF00378">
    <property type="entry name" value="ECH_1"/>
    <property type="match status" value="1"/>
</dbReference>
<dbReference type="Gene3D" id="3.90.226.10">
    <property type="entry name" value="2-enoyl-CoA Hydratase, Chain A, domain 1"/>
    <property type="match status" value="1"/>
</dbReference>
<dbReference type="PANTHER" id="PTHR43602">
    <property type="match status" value="1"/>
</dbReference>
<dbReference type="GO" id="GO:0006631">
    <property type="term" value="P:fatty acid metabolic process"/>
    <property type="evidence" value="ECO:0007669"/>
    <property type="project" value="UniProtKB-KW"/>
</dbReference>
<dbReference type="CDD" id="cd06558">
    <property type="entry name" value="crotonase-like"/>
    <property type="match status" value="1"/>
</dbReference>
<dbReference type="InterPro" id="IPR029045">
    <property type="entry name" value="ClpP/crotonase-like_dom_sf"/>
</dbReference>
<dbReference type="HOGENOM" id="CLU_009834_7_0_6"/>
<organism evidence="4 5">
    <name type="scientific">SAR86 cluster bacterium SAR86B</name>
    <dbReference type="NCBI Taxonomy" id="1123867"/>
    <lineage>
        <taxon>Bacteria</taxon>
        <taxon>Pseudomonadati</taxon>
        <taxon>Pseudomonadota</taxon>
        <taxon>Gammaproteobacteria</taxon>
        <taxon>SAR86 cluster</taxon>
    </lineage>
</organism>
<reference evidence="4 5" key="1">
    <citation type="journal article" date="2012" name="ISME J.">
        <title>Genomic insights to SAR86, an abundant and uncultivated marine bacterial lineage.</title>
        <authorList>
            <person name="Dupont C.L."/>
            <person name="Rusch D.B."/>
            <person name="Yooseph S."/>
            <person name="Lombardo M.J."/>
            <person name="Richter R.A."/>
            <person name="Valas R."/>
            <person name="Novotny M."/>
            <person name="Yee-Greenbaum J."/>
            <person name="Selengut J.D."/>
            <person name="Haft D.H."/>
            <person name="Halpern A.L."/>
            <person name="Lasken R.S."/>
            <person name="Nealson K."/>
            <person name="Friedman R."/>
            <person name="Venter J.C."/>
        </authorList>
    </citation>
    <scope>NUCLEOTIDE SEQUENCE [LARGE SCALE GENOMIC DNA]</scope>
</reference>
<dbReference type="EMBL" id="JH611185">
    <property type="protein sequence ID" value="EJP72970.1"/>
    <property type="molecule type" value="Genomic_DNA"/>
</dbReference>
<keyword evidence="1" id="KW-0276">Fatty acid metabolism</keyword>
<accession>J4WZ47</accession>
<evidence type="ECO:0000256" key="2">
    <source>
        <dbReference type="ARBA" id="ARBA00022946"/>
    </source>
</evidence>
<dbReference type="GO" id="GO:0016836">
    <property type="term" value="F:hydro-lyase activity"/>
    <property type="evidence" value="ECO:0007669"/>
    <property type="project" value="TreeGrafter"/>
</dbReference>
<evidence type="ECO:0000256" key="1">
    <source>
        <dbReference type="ARBA" id="ARBA00022832"/>
    </source>
</evidence>
<dbReference type="PANTHER" id="PTHR43602:SF1">
    <property type="entry name" value="ENOYL-COA HYDRATASE DOMAIN-CONTAINING PROTEIN 3, MITOCHONDRIAL"/>
    <property type="match status" value="1"/>
</dbReference>
<proteinExistence type="predicted"/>
<protein>
    <submittedName>
        <fullName evidence="4">Putative enoyl-CoA hydratase domain protein 3</fullName>
    </submittedName>
</protein>
<dbReference type="SUPFAM" id="SSF52096">
    <property type="entry name" value="ClpP/crotonase"/>
    <property type="match status" value="1"/>
</dbReference>
<sequence>MTFTTKIEHSIGYITINKPPVNALNSSDWISFYKIFEEQAFNEEIKVIIINSKGKGFCSGADLNEHKDLAIEDEIKVSKKINDGVWKLVQAIERSPVPVIVNCSNFVVGAGMLVAMSADFIFAESKTQFKLPGINFGVFAGISNAIGLLPRSLVKKMLFTGEPVFAEELIKYGFILAVCNDKNALVKDSFELAKKISTHKRDHLSILKSLILENKNHSANLKKELNASINALKSLD</sequence>